<organism evidence="1 2">
    <name type="scientific">Parabacteroides distasonis (strain ATCC 8503 / DSM 20701 / CIP 104284 / JCM 5825 / NCTC 11152)</name>
    <dbReference type="NCBI Taxonomy" id="435591"/>
    <lineage>
        <taxon>Bacteria</taxon>
        <taxon>Pseudomonadati</taxon>
        <taxon>Bacteroidota</taxon>
        <taxon>Bacteroidia</taxon>
        <taxon>Bacteroidales</taxon>
        <taxon>Tannerellaceae</taxon>
        <taxon>Parabacteroides</taxon>
    </lineage>
</organism>
<accession>A6LIT6</accession>
<sequence length="42" mass="4803">MKDQYPEVVRLLQSIAEEARLDLGDDLTGQIGLNRREVGYIK</sequence>
<name>A6LIT6_PARD8</name>
<gene>
    <name evidence="1" type="ordered locus">BDI_3920</name>
</gene>
<keyword evidence="2" id="KW-1185">Reference proteome</keyword>
<dbReference type="PaxDb" id="435591-BDI_3920"/>
<dbReference type="STRING" id="435591.BDI_3920"/>
<evidence type="ECO:0000313" key="2">
    <source>
        <dbReference type="Proteomes" id="UP000000566"/>
    </source>
</evidence>
<dbReference type="HOGENOM" id="CLU_3255216_0_0_10"/>
<dbReference type="EMBL" id="CP000140">
    <property type="protein sequence ID" value="ABR45600.1"/>
    <property type="molecule type" value="Genomic_DNA"/>
</dbReference>
<dbReference type="KEGG" id="pdi:BDI_3920"/>
<dbReference type="AlphaFoldDB" id="A6LIT6"/>
<dbReference type="RefSeq" id="WP_012056225.1">
    <property type="nucleotide sequence ID" value="NZ_LR215978.1"/>
</dbReference>
<protein>
    <submittedName>
        <fullName evidence="1">Uncharacterized protein</fullName>
    </submittedName>
</protein>
<dbReference type="Proteomes" id="UP000000566">
    <property type="component" value="Chromosome"/>
</dbReference>
<evidence type="ECO:0000313" key="1">
    <source>
        <dbReference type="EMBL" id="ABR45600.1"/>
    </source>
</evidence>
<reference evidence="1 2" key="1">
    <citation type="journal article" date="2007" name="PLoS Biol.">
        <title>Evolution of symbiotic bacteria in the distal human intestine.</title>
        <authorList>
            <person name="Xu J."/>
            <person name="Mahowald M.A."/>
            <person name="Ley R.E."/>
            <person name="Lozupone C.A."/>
            <person name="Hamady M."/>
            <person name="Martens E.C."/>
            <person name="Henrissat B."/>
            <person name="Coutinho P.M."/>
            <person name="Minx P."/>
            <person name="Latreille P."/>
            <person name="Cordum H."/>
            <person name="Van Brunt A."/>
            <person name="Kim K."/>
            <person name="Fulton R.S."/>
            <person name="Fulton L.A."/>
            <person name="Clifton S.W."/>
            <person name="Wilson R.K."/>
            <person name="Knight R.D."/>
            <person name="Gordon J.I."/>
        </authorList>
    </citation>
    <scope>NUCLEOTIDE SEQUENCE [LARGE SCALE GENOMIC DNA]</scope>
    <source>
        <strain evidence="2">ATCC 8503 / DSM 20701 / CIP 104284 / JCM 5825 / NCTC 11152</strain>
    </source>
</reference>
<proteinExistence type="predicted"/>